<dbReference type="EMBL" id="CADEPI010000180">
    <property type="protein sequence ID" value="CAB3379169.1"/>
    <property type="molecule type" value="Genomic_DNA"/>
</dbReference>
<dbReference type="GO" id="GO:0005549">
    <property type="term" value="F:odorant binding"/>
    <property type="evidence" value="ECO:0007669"/>
    <property type="project" value="InterPro"/>
</dbReference>
<accession>A0A8S1DCI4</accession>
<dbReference type="SUPFAM" id="SSF47565">
    <property type="entry name" value="Insect pheromone/odorant-binding proteins"/>
    <property type="match status" value="1"/>
</dbReference>
<dbReference type="AlphaFoldDB" id="A0A8S1DCI4"/>
<dbReference type="Proteomes" id="UP000494165">
    <property type="component" value="Unassembled WGS sequence"/>
</dbReference>
<dbReference type="InterPro" id="IPR036728">
    <property type="entry name" value="PBP_GOBP_sf"/>
</dbReference>
<name>A0A8S1DCI4_9INSE</name>
<reference evidence="3 4" key="1">
    <citation type="submission" date="2020-04" db="EMBL/GenBank/DDBJ databases">
        <authorList>
            <person name="Alioto T."/>
            <person name="Alioto T."/>
            <person name="Gomez Garrido J."/>
        </authorList>
    </citation>
    <scope>NUCLEOTIDE SEQUENCE [LARGE SCALE GENOMIC DNA]</scope>
</reference>
<dbReference type="InterPro" id="IPR016186">
    <property type="entry name" value="C-type_lectin-like/link_sf"/>
</dbReference>
<dbReference type="SMART" id="SM00708">
    <property type="entry name" value="PhBP"/>
    <property type="match status" value="1"/>
</dbReference>
<dbReference type="InterPro" id="IPR006170">
    <property type="entry name" value="PBP/GOBP"/>
</dbReference>
<dbReference type="Gene3D" id="3.10.100.10">
    <property type="entry name" value="Mannose-Binding Protein A, subunit A"/>
    <property type="match status" value="2"/>
</dbReference>
<dbReference type="CDD" id="cd23992">
    <property type="entry name" value="PBP_GOBP"/>
    <property type="match status" value="1"/>
</dbReference>
<dbReference type="SUPFAM" id="SSF56436">
    <property type="entry name" value="C-type lectin-like"/>
    <property type="match status" value="2"/>
</dbReference>
<dbReference type="OrthoDB" id="7881430at2759"/>
<organism evidence="3 4">
    <name type="scientific">Cloeon dipterum</name>
    <dbReference type="NCBI Taxonomy" id="197152"/>
    <lineage>
        <taxon>Eukaryota</taxon>
        <taxon>Metazoa</taxon>
        <taxon>Ecdysozoa</taxon>
        <taxon>Arthropoda</taxon>
        <taxon>Hexapoda</taxon>
        <taxon>Insecta</taxon>
        <taxon>Pterygota</taxon>
        <taxon>Palaeoptera</taxon>
        <taxon>Ephemeroptera</taxon>
        <taxon>Pisciforma</taxon>
        <taxon>Baetidae</taxon>
        <taxon>Cloeon</taxon>
    </lineage>
</organism>
<dbReference type="CDD" id="cd00037">
    <property type="entry name" value="CLECT"/>
    <property type="match status" value="2"/>
</dbReference>
<evidence type="ECO:0000256" key="1">
    <source>
        <dbReference type="SAM" id="SignalP"/>
    </source>
</evidence>
<feature type="domain" description="C-type lectin" evidence="2">
    <location>
        <begin position="452"/>
        <end position="571"/>
    </location>
</feature>
<dbReference type="Pfam" id="PF01395">
    <property type="entry name" value="PBP_GOBP"/>
    <property type="match status" value="1"/>
</dbReference>
<sequence>MNSLKLGTFAFFVLVVLNLCTSQVELKKLKSRRRFYIIRCCGRRSCTNMRRLKKANRTLTTQPTKFISNPLKTLPTKISLETEVNVEETKTEAAPEIADVDLTLNTLKGSQQPISATKTEFTNIIVTGERTTSAREMIETITDSANVSSTNFFPPHSINTILNSADTVLISTVPRSSTTIEPSSISSTAQIRLDSMMTSTISTDTISNNMASISSTTIKLSISSTTATPTTAVPFTVRTTVPFDCSLMPCEKNNSLFDRNSNLIDPQKYGAWREICGELFLLGKSITTWENNAKRCCSIGMRPLAFETDEKFNCFKAQTTKEVWHYNFNYWTSGRRGFANSSFQWCYYNNSESFANMTSMWAKGFPANSPTLDCVHLSVLKNMNGTELTQKSCTNTFVFSCKGKPTTAPPRCIVPSCSSLNCSKNDSLTTFARGNVYKYIGNPSNYGIWKTVNSRIYMFSSKVKSWSEAITFCCSIGMKLLSLDMSYKYSALSLALASEQSSLFGKYWTSGTDNGCNDVFGWCVVNKLVRGPIWGHGEPQTGKHCIATDVNGASVTLTAADCSTNLPFICEVRDSLKSTSYGKAIQNECASNFNISEIEIDTILNSTSFDVKIKCFLKCLAENGEMVINGRVVEEQLLKLVEFMSTGDNTQLMSDFKTVDECSKIQGMDECDTVALVFQCGQEKDPILVKNSMKIVELNDSAEQSPLQPAIGQCITNYPCVMTRSGRQIFLTNSAVVDGFVLDICGKRYTLGTTHVYQENVCSDFL</sequence>
<evidence type="ECO:0000313" key="3">
    <source>
        <dbReference type="EMBL" id="CAB3379169.1"/>
    </source>
</evidence>
<keyword evidence="4" id="KW-1185">Reference proteome</keyword>
<evidence type="ECO:0000313" key="4">
    <source>
        <dbReference type="Proteomes" id="UP000494165"/>
    </source>
</evidence>
<dbReference type="Gene3D" id="1.10.238.20">
    <property type="entry name" value="Pheromone/general odorant binding protein domain"/>
    <property type="match status" value="1"/>
</dbReference>
<feature type="signal peptide" evidence="1">
    <location>
        <begin position="1"/>
        <end position="26"/>
    </location>
</feature>
<dbReference type="InterPro" id="IPR001304">
    <property type="entry name" value="C-type_lectin-like"/>
</dbReference>
<dbReference type="InterPro" id="IPR016187">
    <property type="entry name" value="CTDL_fold"/>
</dbReference>
<protein>
    <recommendedName>
        <fullName evidence="2">C-type lectin domain-containing protein</fullName>
    </recommendedName>
</protein>
<gene>
    <name evidence="3" type="ORF">CLODIP_2_CD05459</name>
</gene>
<feature type="chain" id="PRO_5035766856" description="C-type lectin domain-containing protein" evidence="1">
    <location>
        <begin position="27"/>
        <end position="766"/>
    </location>
</feature>
<evidence type="ECO:0000259" key="2">
    <source>
        <dbReference type="PROSITE" id="PS50041"/>
    </source>
</evidence>
<dbReference type="PROSITE" id="PS50041">
    <property type="entry name" value="C_TYPE_LECTIN_2"/>
    <property type="match status" value="1"/>
</dbReference>
<proteinExistence type="predicted"/>
<comment type="caution">
    <text evidence="3">The sequence shown here is derived from an EMBL/GenBank/DDBJ whole genome shotgun (WGS) entry which is preliminary data.</text>
</comment>
<keyword evidence="1" id="KW-0732">Signal</keyword>